<accession>A0A8S1IP41</accession>
<feature type="domain" description="YCII-related" evidence="1">
    <location>
        <begin position="15"/>
        <end position="90"/>
    </location>
</feature>
<dbReference type="SUPFAM" id="SSF54909">
    <property type="entry name" value="Dimeric alpha+beta barrel"/>
    <property type="match status" value="1"/>
</dbReference>
<dbReference type="AlphaFoldDB" id="A0A8S1IP41"/>
<evidence type="ECO:0000259" key="1">
    <source>
        <dbReference type="Pfam" id="PF03795"/>
    </source>
</evidence>
<organism evidence="2 3">
    <name type="scientific">Ostreobium quekettii</name>
    <dbReference type="NCBI Taxonomy" id="121088"/>
    <lineage>
        <taxon>Eukaryota</taxon>
        <taxon>Viridiplantae</taxon>
        <taxon>Chlorophyta</taxon>
        <taxon>core chlorophytes</taxon>
        <taxon>Ulvophyceae</taxon>
        <taxon>TCBD clade</taxon>
        <taxon>Bryopsidales</taxon>
        <taxon>Ostreobineae</taxon>
        <taxon>Ostreobiaceae</taxon>
        <taxon>Ostreobium</taxon>
    </lineage>
</organism>
<evidence type="ECO:0000313" key="2">
    <source>
        <dbReference type="EMBL" id="CAD7696888.1"/>
    </source>
</evidence>
<reference evidence="2" key="1">
    <citation type="submission" date="2020-12" db="EMBL/GenBank/DDBJ databases">
        <authorList>
            <person name="Iha C."/>
        </authorList>
    </citation>
    <scope>NUCLEOTIDE SEQUENCE</scope>
</reference>
<dbReference type="PANTHER" id="PTHR33606">
    <property type="entry name" value="PROTEIN YCII"/>
    <property type="match status" value="1"/>
</dbReference>
<sequence>MKWGKRYVGGRPSYYVLHYEFVEGIKEKRTPFRKEHLDQADKEVRKGKLLLGGASGDPPDSGLVVFKNVSEEEVEAFAASDPYVRNGLVTKW</sequence>
<dbReference type="EMBL" id="CAJHUC010000561">
    <property type="protein sequence ID" value="CAD7696888.1"/>
    <property type="molecule type" value="Genomic_DNA"/>
</dbReference>
<dbReference type="Proteomes" id="UP000708148">
    <property type="component" value="Unassembled WGS sequence"/>
</dbReference>
<dbReference type="InterPro" id="IPR051807">
    <property type="entry name" value="Sec-metab_biosynth-assoc"/>
</dbReference>
<protein>
    <recommendedName>
        <fullName evidence="1">YCII-related domain-containing protein</fullName>
    </recommendedName>
</protein>
<name>A0A8S1IP41_9CHLO</name>
<evidence type="ECO:0000313" key="3">
    <source>
        <dbReference type="Proteomes" id="UP000708148"/>
    </source>
</evidence>
<gene>
    <name evidence="2" type="ORF">OSTQU699_LOCUS2249</name>
</gene>
<proteinExistence type="predicted"/>
<dbReference type="Pfam" id="PF03795">
    <property type="entry name" value="YCII"/>
    <property type="match status" value="1"/>
</dbReference>
<dbReference type="InterPro" id="IPR005545">
    <property type="entry name" value="YCII"/>
</dbReference>
<dbReference type="InterPro" id="IPR011008">
    <property type="entry name" value="Dimeric_a/b-barrel"/>
</dbReference>
<comment type="caution">
    <text evidence="2">The sequence shown here is derived from an EMBL/GenBank/DDBJ whole genome shotgun (WGS) entry which is preliminary data.</text>
</comment>
<dbReference type="Gene3D" id="3.30.70.1060">
    <property type="entry name" value="Dimeric alpha+beta barrel"/>
    <property type="match status" value="1"/>
</dbReference>
<dbReference type="PANTHER" id="PTHR33606:SF3">
    <property type="entry name" value="PROTEIN YCII"/>
    <property type="match status" value="1"/>
</dbReference>
<keyword evidence="3" id="KW-1185">Reference proteome</keyword>
<dbReference type="OrthoDB" id="5519740at2759"/>